<dbReference type="EMBL" id="CAJNOQ010000856">
    <property type="protein sequence ID" value="CAF0845363.1"/>
    <property type="molecule type" value="Genomic_DNA"/>
</dbReference>
<reference evidence="11" key="1">
    <citation type="submission" date="2021-02" db="EMBL/GenBank/DDBJ databases">
        <authorList>
            <person name="Nowell W R."/>
        </authorList>
    </citation>
    <scope>NUCLEOTIDE SEQUENCE</scope>
</reference>
<dbReference type="Gene3D" id="3.40.50.140">
    <property type="match status" value="1"/>
</dbReference>
<sequence>MTSVAGHVFGIDFVPRYNNWDKVDPAELFSAETLKKEATPNHKMPAFLEKEARGCDVIVLWLDCDKEGENICFEVIDCIQPVIDPRAKIYRAKFSSITDKDIRQAFTTLGYPDKNQSLAVDARQELDLRIGCAFTRFQTKFFQGKYGDLDSSLISYGPCQTPTLAFCVDRYDKMQSFQSEPYWLLIVEITHKGGKTMRLRWERGHLFDKEIAYLFLNTVKASNNVRVVSVSTQQKHKGRPNALNTVELLKVASAGLGMSPHHAMQIAERLYTQGFISYPRTETTQYAENADLRGVLRELSKTTGADWNIHIQSLLSDGKFQHPKKGKDVGDHPPITPVRAANQSTLTGDYWRVYDYIARHFIATVSPDCIYEETTVYFESANESFTFTGKNVIEPGYTAIMSWKKIVDDEAIPPCANGDIYPISDIKLDERHTSPPDYLTESEVITLMEKHGIGTDASIPVHINNICERNYVKVDSGRRLVPTTLGIVLVHGYQKIDPELSLPHMRSSVETELNEVSFIMCNVNYQHVLTHVLKIFEQKFHYFVQNIQGMDSLFEDSFSPLSASGKPWSRCGKCRRYMKLIQSKPNRLHCENCKDTYNLPQNGLIKPYKEIKCPLDEFELVLYASNKGKNFSLCPYCFNNPPFNDMKKGQGCNECTHPTCRNAFSQLGVCACYICQRGIFVLDNSTAPKYRLACNKCQFNIVLPDAILKVQVKDHYCPQCDSALLDIEFQKRTTNYMENARGNAARGGYGDRGGYQRGRGGSRGGRGRGRGGRGRGSSRGRSRGRSGNR</sequence>
<evidence type="ECO:0000256" key="6">
    <source>
        <dbReference type="ARBA" id="ARBA00023235"/>
    </source>
</evidence>
<evidence type="ECO:0000313" key="12">
    <source>
        <dbReference type="EMBL" id="CAF1239804.1"/>
    </source>
</evidence>
<keyword evidence="15" id="KW-1185">Reference proteome</keyword>
<dbReference type="Gene3D" id="1.10.460.10">
    <property type="entry name" value="Topoisomerase I, domain 2"/>
    <property type="match status" value="1"/>
</dbReference>
<dbReference type="PROSITE" id="PS50880">
    <property type="entry name" value="TOPRIM"/>
    <property type="match status" value="1"/>
</dbReference>
<dbReference type="PROSITE" id="PS00396">
    <property type="entry name" value="TOPO_IA_1"/>
    <property type="match status" value="1"/>
</dbReference>
<evidence type="ECO:0000256" key="4">
    <source>
        <dbReference type="ARBA" id="ARBA00023029"/>
    </source>
</evidence>
<comment type="similarity">
    <text evidence="2 7">Belongs to the type IA topoisomerase family.</text>
</comment>
<feature type="domain" description="Topo IA-type catalytic" evidence="10">
    <location>
        <begin position="113"/>
        <end position="540"/>
    </location>
</feature>
<dbReference type="InterPro" id="IPR013826">
    <property type="entry name" value="Topo_IA_cen_sub3"/>
</dbReference>
<evidence type="ECO:0000313" key="11">
    <source>
        <dbReference type="EMBL" id="CAF0845363.1"/>
    </source>
</evidence>
<evidence type="ECO:0000256" key="5">
    <source>
        <dbReference type="ARBA" id="ARBA00023125"/>
    </source>
</evidence>
<dbReference type="InterPro" id="IPR003602">
    <property type="entry name" value="Topo_IA_DNA-bd_dom"/>
</dbReference>
<dbReference type="EMBL" id="CAJOBA010037713">
    <property type="protein sequence ID" value="CAF4047290.1"/>
    <property type="molecule type" value="Genomic_DNA"/>
</dbReference>
<protein>
    <recommendedName>
        <fullName evidence="3 7">DNA topoisomerase</fullName>
        <ecNumber evidence="3 7">5.6.2.1</ecNumber>
    </recommendedName>
</protein>
<dbReference type="EC" id="5.6.2.1" evidence="3 7"/>
<dbReference type="PANTHER" id="PTHR11390">
    <property type="entry name" value="PROKARYOTIC DNA TOPOISOMERASE"/>
    <property type="match status" value="1"/>
</dbReference>
<feature type="domain" description="Toprim" evidence="9">
    <location>
        <begin position="1"/>
        <end position="97"/>
    </location>
</feature>
<evidence type="ECO:0000313" key="14">
    <source>
        <dbReference type="EMBL" id="CAF4047290.1"/>
    </source>
</evidence>
<dbReference type="SMART" id="SM00436">
    <property type="entry name" value="TOP1Bc"/>
    <property type="match status" value="1"/>
</dbReference>
<dbReference type="OrthoDB" id="430051at2759"/>
<dbReference type="Pfam" id="PF01751">
    <property type="entry name" value="Toprim"/>
    <property type="match status" value="1"/>
</dbReference>
<dbReference type="InterPro" id="IPR006171">
    <property type="entry name" value="TOPRIM_dom"/>
</dbReference>
<organism evidence="11 15">
    <name type="scientific">Didymodactylos carnosus</name>
    <dbReference type="NCBI Taxonomy" id="1234261"/>
    <lineage>
        <taxon>Eukaryota</taxon>
        <taxon>Metazoa</taxon>
        <taxon>Spiralia</taxon>
        <taxon>Gnathifera</taxon>
        <taxon>Rotifera</taxon>
        <taxon>Eurotatoria</taxon>
        <taxon>Bdelloidea</taxon>
        <taxon>Philodinida</taxon>
        <taxon>Philodinidae</taxon>
        <taxon>Didymodactylos</taxon>
    </lineage>
</organism>
<feature type="compositionally biased region" description="Gly residues" evidence="8">
    <location>
        <begin position="745"/>
        <end position="764"/>
    </location>
</feature>
<dbReference type="InterPro" id="IPR023405">
    <property type="entry name" value="Topo_IA_core_domain"/>
</dbReference>
<evidence type="ECO:0000256" key="7">
    <source>
        <dbReference type="RuleBase" id="RU362092"/>
    </source>
</evidence>
<gene>
    <name evidence="11" type="ORF">GPM918_LOCUS5786</name>
    <name evidence="12" type="ORF">OVA965_LOCUS25769</name>
    <name evidence="13" type="ORF">SRO942_LOCUS5786</name>
    <name evidence="14" type="ORF">TMI583_LOCUS26500</name>
</gene>
<accession>A0A813W2C8</accession>
<keyword evidence="4 7" id="KW-0799">Topoisomerase</keyword>
<dbReference type="SMART" id="SM00437">
    <property type="entry name" value="TOP1Ac"/>
    <property type="match status" value="1"/>
</dbReference>
<feature type="compositionally biased region" description="Basic residues" evidence="8">
    <location>
        <begin position="765"/>
        <end position="789"/>
    </location>
</feature>
<evidence type="ECO:0000256" key="3">
    <source>
        <dbReference type="ARBA" id="ARBA00012891"/>
    </source>
</evidence>
<dbReference type="FunFam" id="1.10.290.10:FF:000001">
    <property type="entry name" value="DNA topoisomerase"/>
    <property type="match status" value="1"/>
</dbReference>
<dbReference type="Gene3D" id="2.70.20.10">
    <property type="entry name" value="Topoisomerase I, domain 3"/>
    <property type="match status" value="1"/>
</dbReference>
<dbReference type="Gene3D" id="1.10.290.10">
    <property type="entry name" value="Topoisomerase I, domain 4"/>
    <property type="match status" value="1"/>
</dbReference>
<dbReference type="InterPro" id="IPR023406">
    <property type="entry name" value="Topo_IA_AS"/>
</dbReference>
<dbReference type="GO" id="GO:0003677">
    <property type="term" value="F:DNA binding"/>
    <property type="evidence" value="ECO:0007669"/>
    <property type="project" value="UniProtKB-KW"/>
</dbReference>
<evidence type="ECO:0000259" key="10">
    <source>
        <dbReference type="PROSITE" id="PS52039"/>
    </source>
</evidence>
<keyword evidence="6 7" id="KW-0413">Isomerase</keyword>
<keyword evidence="5 7" id="KW-0238">DNA-binding</keyword>
<dbReference type="PRINTS" id="PR00417">
    <property type="entry name" value="PRTPISMRASEI"/>
</dbReference>
<evidence type="ECO:0000256" key="8">
    <source>
        <dbReference type="SAM" id="MobiDB-lite"/>
    </source>
</evidence>
<dbReference type="AlphaFoldDB" id="A0A813W2C8"/>
<name>A0A813W2C8_9BILA</name>
<dbReference type="GO" id="GO:0006281">
    <property type="term" value="P:DNA repair"/>
    <property type="evidence" value="ECO:0007669"/>
    <property type="project" value="TreeGrafter"/>
</dbReference>
<evidence type="ECO:0000256" key="1">
    <source>
        <dbReference type="ARBA" id="ARBA00000213"/>
    </source>
</evidence>
<dbReference type="InterPro" id="IPR013824">
    <property type="entry name" value="Topo_IA_cen_sub1"/>
</dbReference>
<dbReference type="CDD" id="cd03362">
    <property type="entry name" value="TOPRIM_TopoIA_TopoIII"/>
    <property type="match status" value="1"/>
</dbReference>
<dbReference type="CDD" id="cd00186">
    <property type="entry name" value="TOP1Ac"/>
    <property type="match status" value="1"/>
</dbReference>
<dbReference type="InterPro" id="IPR013497">
    <property type="entry name" value="Topo_IA_cen"/>
</dbReference>
<evidence type="ECO:0000313" key="15">
    <source>
        <dbReference type="Proteomes" id="UP000663829"/>
    </source>
</evidence>
<dbReference type="GO" id="GO:0006310">
    <property type="term" value="P:DNA recombination"/>
    <property type="evidence" value="ECO:0007669"/>
    <property type="project" value="TreeGrafter"/>
</dbReference>
<dbReference type="GO" id="GO:0006265">
    <property type="term" value="P:DNA topological change"/>
    <property type="evidence" value="ECO:0007669"/>
    <property type="project" value="InterPro"/>
</dbReference>
<dbReference type="Proteomes" id="UP000681722">
    <property type="component" value="Unassembled WGS sequence"/>
</dbReference>
<dbReference type="EMBL" id="CAJOBC010000856">
    <property type="protein sequence ID" value="CAF3632935.1"/>
    <property type="molecule type" value="Genomic_DNA"/>
</dbReference>
<dbReference type="Pfam" id="PF23546">
    <property type="entry name" value="Zn_ribbon_TOP3B"/>
    <property type="match status" value="1"/>
</dbReference>
<dbReference type="Proteomes" id="UP000663829">
    <property type="component" value="Unassembled WGS sequence"/>
</dbReference>
<proteinExistence type="inferred from homology"/>
<comment type="catalytic activity">
    <reaction evidence="1 7">
        <text>ATP-independent breakage of single-stranded DNA, followed by passage and rejoining.</text>
        <dbReference type="EC" id="5.6.2.1"/>
    </reaction>
</comment>
<dbReference type="EMBL" id="CAJNOK010016166">
    <property type="protein sequence ID" value="CAF1239804.1"/>
    <property type="molecule type" value="Genomic_DNA"/>
</dbReference>
<dbReference type="InterPro" id="IPR013825">
    <property type="entry name" value="Topo_IA_cen_sub2"/>
</dbReference>
<dbReference type="PANTHER" id="PTHR11390:SF20">
    <property type="entry name" value="DNA TOPOISOMERASE 3-BETA-1"/>
    <property type="match status" value="1"/>
</dbReference>
<dbReference type="GO" id="GO:0003917">
    <property type="term" value="F:DNA topoisomerase type I (single strand cut, ATP-independent) activity"/>
    <property type="evidence" value="ECO:0007669"/>
    <property type="project" value="UniProtKB-EC"/>
</dbReference>
<dbReference type="PROSITE" id="PS52039">
    <property type="entry name" value="TOPO_IA_2"/>
    <property type="match status" value="1"/>
</dbReference>
<comment type="caution">
    <text evidence="11">The sequence shown here is derived from an EMBL/GenBank/DDBJ whole genome shotgun (WGS) entry which is preliminary data.</text>
</comment>
<comment type="function">
    <text evidence="7">Introduces a single-strand break via transesterification at a target site in duplex DNA. Releases the supercoiling and torsional tension of DNA introduced during the DNA replication and transcription by transiently cleaving and rejoining one strand of the DNA duplex. The scissile phosphodiester is attacked by the catalytic tyrosine of the enzyme, resulting in the formation of a DNA-(5'-phosphotyrosyl)-enzyme intermediate and the expulsion of a 3'-OH DNA strand.</text>
</comment>
<evidence type="ECO:0000313" key="13">
    <source>
        <dbReference type="EMBL" id="CAF3632935.1"/>
    </source>
</evidence>
<dbReference type="GO" id="GO:0005634">
    <property type="term" value="C:nucleus"/>
    <property type="evidence" value="ECO:0007669"/>
    <property type="project" value="TreeGrafter"/>
</dbReference>
<evidence type="ECO:0000259" key="9">
    <source>
        <dbReference type="PROSITE" id="PS50880"/>
    </source>
</evidence>
<dbReference type="InterPro" id="IPR034144">
    <property type="entry name" value="TOPRIM_TopoIII"/>
</dbReference>
<dbReference type="Pfam" id="PF01131">
    <property type="entry name" value="Topoisom_bac"/>
    <property type="match status" value="1"/>
</dbReference>
<evidence type="ECO:0000256" key="2">
    <source>
        <dbReference type="ARBA" id="ARBA00009446"/>
    </source>
</evidence>
<dbReference type="Proteomes" id="UP000682733">
    <property type="component" value="Unassembled WGS sequence"/>
</dbReference>
<dbReference type="Proteomes" id="UP000677228">
    <property type="component" value="Unassembled WGS sequence"/>
</dbReference>
<dbReference type="InterPro" id="IPR056452">
    <property type="entry name" value="Zn_ribbon_TOP3B"/>
</dbReference>
<dbReference type="InterPro" id="IPR000380">
    <property type="entry name" value="Topo_IA"/>
</dbReference>
<feature type="region of interest" description="Disordered" evidence="8">
    <location>
        <begin position="741"/>
        <end position="789"/>
    </location>
</feature>
<dbReference type="SUPFAM" id="SSF56712">
    <property type="entry name" value="Prokaryotic type I DNA topoisomerase"/>
    <property type="match status" value="1"/>
</dbReference>
<dbReference type="InterPro" id="IPR003601">
    <property type="entry name" value="Topo_IA_2"/>
</dbReference>